<dbReference type="AlphaFoldDB" id="H5SCR8"/>
<evidence type="ECO:0000313" key="7">
    <source>
        <dbReference type="EMBL" id="BAL53954.1"/>
    </source>
</evidence>
<organism evidence="7">
    <name type="scientific">uncultured Planctomycetota bacterium</name>
    <dbReference type="NCBI Taxonomy" id="120965"/>
    <lineage>
        <taxon>Bacteria</taxon>
        <taxon>Pseudomonadati</taxon>
        <taxon>Planctomycetota</taxon>
        <taxon>environmental samples</taxon>
    </lineage>
</organism>
<gene>
    <name evidence="7" type="ORF">HGMM_F11F07C26</name>
</gene>
<dbReference type="InterPro" id="IPR036909">
    <property type="entry name" value="Cyt_c-like_dom_sf"/>
</dbReference>
<accession>H5SCR8</accession>
<dbReference type="Gene3D" id="1.10.760.10">
    <property type="entry name" value="Cytochrome c-like domain"/>
    <property type="match status" value="1"/>
</dbReference>
<keyword evidence="1 4" id="KW-0349">Heme</keyword>
<evidence type="ECO:0000256" key="4">
    <source>
        <dbReference type="PROSITE-ProRule" id="PRU00433"/>
    </source>
</evidence>
<dbReference type="PROSITE" id="PS51007">
    <property type="entry name" value="CYTC"/>
    <property type="match status" value="1"/>
</dbReference>
<keyword evidence="3 4" id="KW-0408">Iron</keyword>
<feature type="region of interest" description="Disordered" evidence="5">
    <location>
        <begin position="385"/>
        <end position="415"/>
    </location>
</feature>
<dbReference type="EMBL" id="AP011672">
    <property type="protein sequence ID" value="BAL53954.1"/>
    <property type="molecule type" value="Genomic_DNA"/>
</dbReference>
<keyword evidence="2 4" id="KW-0479">Metal-binding</keyword>
<evidence type="ECO:0000256" key="1">
    <source>
        <dbReference type="ARBA" id="ARBA00022617"/>
    </source>
</evidence>
<evidence type="ECO:0000256" key="3">
    <source>
        <dbReference type="ARBA" id="ARBA00023004"/>
    </source>
</evidence>
<feature type="compositionally biased region" description="Polar residues" evidence="5">
    <location>
        <begin position="399"/>
        <end position="409"/>
    </location>
</feature>
<reference evidence="7" key="2">
    <citation type="journal article" date="2012" name="PLoS ONE">
        <title>A Deeply Branching Thermophilic Bacterium with an Ancient Acetyl-CoA Pathway Dominates a Subsurface Ecosystem.</title>
        <authorList>
            <person name="Takami H."/>
            <person name="Noguchi H."/>
            <person name="Takaki Y."/>
            <person name="Uchiyama I."/>
            <person name="Toyoda A."/>
            <person name="Nishi S."/>
            <person name="Chee G.-J."/>
            <person name="Arai W."/>
            <person name="Nunoura T."/>
            <person name="Itoh T."/>
            <person name="Hattori M."/>
            <person name="Takai K."/>
        </authorList>
    </citation>
    <scope>NUCLEOTIDE SEQUENCE</scope>
</reference>
<dbReference type="InterPro" id="IPR051395">
    <property type="entry name" value="Cytochrome_c_Peroxidase/MauG"/>
</dbReference>
<feature type="domain" description="Cytochrome c" evidence="6">
    <location>
        <begin position="244"/>
        <end position="431"/>
    </location>
</feature>
<dbReference type="GO" id="GO:0046872">
    <property type="term" value="F:metal ion binding"/>
    <property type="evidence" value="ECO:0007669"/>
    <property type="project" value="UniProtKB-KW"/>
</dbReference>
<dbReference type="PANTHER" id="PTHR30600:SF9">
    <property type="entry name" value="BLR7738 PROTEIN"/>
    <property type="match status" value="1"/>
</dbReference>
<sequence length="431" mass="48747">MLAQSAPHPPDPQRGREALLSRAYLPVAWSPQAYDNVWKVWGLKEKPADFEARFRERYGLHPAPYPNDGLPMGLRYTRGLLGRGITTDCLLCHASSLFGQSVIGLGNASLDMQALFEEMFQADGVKRVVPFPFTQVRGTTEGASMAVYLLRTRDEDLRFMPPQNFPLTPTMCEDAPAWWLLKKKKTMYHTGSTDARSVRAMMQFLLNPLNGPDYIKSLEPTFADIQAFILSLEPPKYPFPIDRALAQKGQHLFEKHCARCHGTYGPNGHYPNRIIPLEEIGTDPIRAKGIPQAAKQLYVRSWFGQERDRDGKPLTLRDEIGYQAPPLDGVWATGPYFHNGSVPTVYHVLNSAARPKIFTRTFRTSTEDYDPVHLGWKFQVLEKPPGPEVPAHERRKVYDTSQPGRSNAGHTYGDHLSDPERFAIIEYLKTL</sequence>
<dbReference type="Pfam" id="PF21419">
    <property type="entry name" value="RoxA-like_Cyt-c"/>
    <property type="match status" value="1"/>
</dbReference>
<name>H5SCR8_9BACT</name>
<evidence type="ECO:0000256" key="2">
    <source>
        <dbReference type="ARBA" id="ARBA00022723"/>
    </source>
</evidence>
<dbReference type="PANTHER" id="PTHR30600">
    <property type="entry name" value="CYTOCHROME C PEROXIDASE-RELATED"/>
    <property type="match status" value="1"/>
</dbReference>
<dbReference type="SUPFAM" id="SSF46626">
    <property type="entry name" value="Cytochrome c"/>
    <property type="match status" value="1"/>
</dbReference>
<reference evidence="7" key="1">
    <citation type="journal article" date="2005" name="Environ. Microbiol.">
        <title>Genetic and functional properties of uncultivated thermophilic crenarchaeotes from a subsurface gold mine as revealed by analysis of genome fragments.</title>
        <authorList>
            <person name="Nunoura T."/>
            <person name="Hirayama H."/>
            <person name="Takami H."/>
            <person name="Oida H."/>
            <person name="Nishi S."/>
            <person name="Shimamura S."/>
            <person name="Suzuki Y."/>
            <person name="Inagaki F."/>
            <person name="Takai K."/>
            <person name="Nealson K.H."/>
            <person name="Horikoshi K."/>
        </authorList>
    </citation>
    <scope>NUCLEOTIDE SEQUENCE</scope>
</reference>
<evidence type="ECO:0000256" key="5">
    <source>
        <dbReference type="SAM" id="MobiDB-lite"/>
    </source>
</evidence>
<dbReference type="GO" id="GO:0009055">
    <property type="term" value="F:electron transfer activity"/>
    <property type="evidence" value="ECO:0007669"/>
    <property type="project" value="InterPro"/>
</dbReference>
<dbReference type="GO" id="GO:0004130">
    <property type="term" value="F:cytochrome-c peroxidase activity"/>
    <property type="evidence" value="ECO:0007669"/>
    <property type="project" value="TreeGrafter"/>
</dbReference>
<protein>
    <submittedName>
        <fullName evidence="7">Hypothetical conserved protein</fullName>
    </submittedName>
</protein>
<proteinExistence type="predicted"/>
<evidence type="ECO:0000259" key="6">
    <source>
        <dbReference type="PROSITE" id="PS51007"/>
    </source>
</evidence>
<dbReference type="GO" id="GO:0020037">
    <property type="term" value="F:heme binding"/>
    <property type="evidence" value="ECO:0007669"/>
    <property type="project" value="InterPro"/>
</dbReference>
<dbReference type="InterPro" id="IPR009056">
    <property type="entry name" value="Cyt_c-like_dom"/>
</dbReference>